<evidence type="ECO:0000313" key="2">
    <source>
        <dbReference type="Proteomes" id="UP000003480"/>
    </source>
</evidence>
<dbReference type="AlphaFoldDB" id="I4GB50"/>
<proteinExistence type="predicted"/>
<protein>
    <submittedName>
        <fullName evidence="1">Uncharacterized protein</fullName>
    </submittedName>
</protein>
<dbReference type="Proteomes" id="UP000003480">
    <property type="component" value="Unassembled WGS sequence"/>
</dbReference>
<gene>
    <name evidence="1" type="ORF">MICAC_7100001</name>
</gene>
<sequence length="55" mass="5778">MLGTTALNASNRFIYNIINGVLSFDADGTNILVPVQIATLSSKPTLTASDILVLV</sequence>
<accession>I4GB50</accession>
<name>I4GB50_MICAE</name>
<reference evidence="1 2" key="1">
    <citation type="submission" date="2012-04" db="EMBL/GenBank/DDBJ databases">
        <authorList>
            <person name="Genoscope - CEA"/>
        </authorList>
    </citation>
    <scope>NUCLEOTIDE SEQUENCE [LARGE SCALE GENOMIC DNA]</scope>
    <source>
        <strain evidence="1 2">9443</strain>
    </source>
</reference>
<organism evidence="1 2">
    <name type="scientific">Microcystis aeruginosa PCC 9443</name>
    <dbReference type="NCBI Taxonomy" id="1160281"/>
    <lineage>
        <taxon>Bacteria</taxon>
        <taxon>Bacillati</taxon>
        <taxon>Cyanobacteriota</taxon>
        <taxon>Cyanophyceae</taxon>
        <taxon>Oscillatoriophycideae</taxon>
        <taxon>Chroococcales</taxon>
        <taxon>Microcystaceae</taxon>
        <taxon>Microcystis</taxon>
    </lineage>
</organism>
<evidence type="ECO:0000313" key="1">
    <source>
        <dbReference type="EMBL" id="CCI05161.1"/>
    </source>
</evidence>
<dbReference type="EMBL" id="CAIJ01000680">
    <property type="protein sequence ID" value="CCI05161.1"/>
    <property type="molecule type" value="Genomic_DNA"/>
</dbReference>
<dbReference type="HOGENOM" id="CLU_3027162_0_0_3"/>
<comment type="caution">
    <text evidence="1">The sequence shown here is derived from an EMBL/GenBank/DDBJ whole genome shotgun (WGS) entry which is preliminary data.</text>
</comment>